<comment type="subcellular location">
    <subcellularLocation>
        <location evidence="1">Cell envelope</location>
    </subcellularLocation>
</comment>
<dbReference type="Gene3D" id="3.40.50.1980">
    <property type="entry name" value="Nitrogenase molybdenum iron protein domain"/>
    <property type="match status" value="2"/>
</dbReference>
<dbReference type="InterPro" id="IPR051313">
    <property type="entry name" value="Bact_iron-sidero_bind"/>
</dbReference>
<proteinExistence type="inferred from homology"/>
<protein>
    <submittedName>
        <fullName evidence="7">Iron complex transport system substrate-binding protein</fullName>
    </submittedName>
</protein>
<dbReference type="Proteomes" id="UP000569914">
    <property type="component" value="Unassembled WGS sequence"/>
</dbReference>
<organism evidence="7 8">
    <name type="scientific">Microlunatus parietis</name>
    <dbReference type="NCBI Taxonomy" id="682979"/>
    <lineage>
        <taxon>Bacteria</taxon>
        <taxon>Bacillati</taxon>
        <taxon>Actinomycetota</taxon>
        <taxon>Actinomycetes</taxon>
        <taxon>Propionibacteriales</taxon>
        <taxon>Propionibacteriaceae</taxon>
        <taxon>Microlunatus</taxon>
    </lineage>
</organism>
<evidence type="ECO:0000256" key="3">
    <source>
        <dbReference type="ARBA" id="ARBA00022448"/>
    </source>
</evidence>
<dbReference type="InterPro" id="IPR002491">
    <property type="entry name" value="ABC_transptr_periplasmic_BD"/>
</dbReference>
<dbReference type="CDD" id="cd01146">
    <property type="entry name" value="FhuD"/>
    <property type="match status" value="1"/>
</dbReference>
<evidence type="ECO:0000259" key="6">
    <source>
        <dbReference type="PROSITE" id="PS50983"/>
    </source>
</evidence>
<sequence length="319" mass="33836">MVLTRRAALGMTGLAGLAAMAGCATPGGEAADASGTRTVEHPLGTAEIPVRPQRVIALDAGAGLQTSLEAGAPLIAAETLAGETAISDYLPKPPGGFQPLGFNEIDLERLTALAPDLIIGSRSRVEELYPQLTKIAPTVAYLNTADRVRWRDTALTVADLLGARPELERRLAEFDAAAKDFAEQHTESLKQRSVALVRFTADEVRILTGVIFPSDLLAQLGVRRPASNEPKEADATYISLTRETVPVLADADTILYFSGGGGFAQESGELFAEVTEGPLWRRLPAVKAGRAHQVNALNWWDGYSTSAAHACLTELAGLL</sequence>
<comment type="similarity">
    <text evidence="2">Belongs to the bacterial solute-binding protein 8 family.</text>
</comment>
<dbReference type="InterPro" id="IPR006311">
    <property type="entry name" value="TAT_signal"/>
</dbReference>
<gene>
    <name evidence="7" type="ORF">BKA15_001063</name>
</gene>
<dbReference type="PROSITE" id="PS50983">
    <property type="entry name" value="FE_B12_PBP"/>
    <property type="match status" value="1"/>
</dbReference>
<dbReference type="RefSeq" id="WP_179748697.1">
    <property type="nucleotide sequence ID" value="NZ_JACCBU010000001.1"/>
</dbReference>
<feature type="domain" description="Fe/B12 periplasmic-binding" evidence="6">
    <location>
        <begin position="54"/>
        <end position="319"/>
    </location>
</feature>
<dbReference type="SUPFAM" id="SSF53807">
    <property type="entry name" value="Helical backbone' metal receptor"/>
    <property type="match status" value="1"/>
</dbReference>
<dbReference type="AlphaFoldDB" id="A0A7Y9L7F8"/>
<feature type="chain" id="PRO_5039059189" evidence="5">
    <location>
        <begin position="22"/>
        <end position="319"/>
    </location>
</feature>
<evidence type="ECO:0000256" key="1">
    <source>
        <dbReference type="ARBA" id="ARBA00004196"/>
    </source>
</evidence>
<dbReference type="PROSITE" id="PS51318">
    <property type="entry name" value="TAT"/>
    <property type="match status" value="1"/>
</dbReference>
<keyword evidence="3" id="KW-0813">Transport</keyword>
<dbReference type="PANTHER" id="PTHR30532">
    <property type="entry name" value="IRON III DICITRATE-BINDING PERIPLASMIC PROTEIN"/>
    <property type="match status" value="1"/>
</dbReference>
<comment type="caution">
    <text evidence="7">The sequence shown here is derived from an EMBL/GenBank/DDBJ whole genome shotgun (WGS) entry which is preliminary data.</text>
</comment>
<reference evidence="7 8" key="1">
    <citation type="submission" date="2020-07" db="EMBL/GenBank/DDBJ databases">
        <title>Sequencing the genomes of 1000 actinobacteria strains.</title>
        <authorList>
            <person name="Klenk H.-P."/>
        </authorList>
    </citation>
    <scope>NUCLEOTIDE SEQUENCE [LARGE SCALE GENOMIC DNA]</scope>
    <source>
        <strain evidence="7 8">DSM 22083</strain>
    </source>
</reference>
<name>A0A7Y9L7F8_9ACTN</name>
<evidence type="ECO:0000313" key="8">
    <source>
        <dbReference type="Proteomes" id="UP000569914"/>
    </source>
</evidence>
<dbReference type="GO" id="GO:0030288">
    <property type="term" value="C:outer membrane-bounded periplasmic space"/>
    <property type="evidence" value="ECO:0007669"/>
    <property type="project" value="TreeGrafter"/>
</dbReference>
<dbReference type="GO" id="GO:1901678">
    <property type="term" value="P:iron coordination entity transport"/>
    <property type="evidence" value="ECO:0007669"/>
    <property type="project" value="UniProtKB-ARBA"/>
</dbReference>
<feature type="signal peptide" evidence="5">
    <location>
        <begin position="1"/>
        <end position="21"/>
    </location>
</feature>
<keyword evidence="4 5" id="KW-0732">Signal</keyword>
<evidence type="ECO:0000256" key="5">
    <source>
        <dbReference type="SAM" id="SignalP"/>
    </source>
</evidence>
<dbReference type="PANTHER" id="PTHR30532:SF25">
    <property type="entry name" value="IRON(III) DICITRATE-BINDING PERIPLASMIC PROTEIN"/>
    <property type="match status" value="1"/>
</dbReference>
<evidence type="ECO:0000256" key="2">
    <source>
        <dbReference type="ARBA" id="ARBA00008814"/>
    </source>
</evidence>
<dbReference type="Pfam" id="PF01497">
    <property type="entry name" value="Peripla_BP_2"/>
    <property type="match status" value="1"/>
</dbReference>
<dbReference type="PROSITE" id="PS51257">
    <property type="entry name" value="PROKAR_LIPOPROTEIN"/>
    <property type="match status" value="1"/>
</dbReference>
<accession>A0A7Y9L7F8</accession>
<evidence type="ECO:0000313" key="7">
    <source>
        <dbReference type="EMBL" id="NYE69734.1"/>
    </source>
</evidence>
<dbReference type="EMBL" id="JACCBU010000001">
    <property type="protein sequence ID" value="NYE69734.1"/>
    <property type="molecule type" value="Genomic_DNA"/>
</dbReference>
<evidence type="ECO:0000256" key="4">
    <source>
        <dbReference type="ARBA" id="ARBA00022729"/>
    </source>
</evidence>
<keyword evidence="8" id="KW-1185">Reference proteome</keyword>